<feature type="compositionally biased region" description="Low complexity" evidence="2">
    <location>
        <begin position="55"/>
        <end position="73"/>
    </location>
</feature>
<dbReference type="EnsemblPlants" id="AUR62039509-RA">
    <property type="protein sequence ID" value="AUR62039509-RA:cds"/>
    <property type="gene ID" value="AUR62039509"/>
</dbReference>
<reference evidence="3" key="1">
    <citation type="journal article" date="2017" name="Nature">
        <title>The genome of Chenopodium quinoa.</title>
        <authorList>
            <person name="Jarvis D.E."/>
            <person name="Ho Y.S."/>
            <person name="Lightfoot D.J."/>
            <person name="Schmoeckel S.M."/>
            <person name="Li B."/>
            <person name="Borm T.J.A."/>
            <person name="Ohyanagi H."/>
            <person name="Mineta K."/>
            <person name="Michell C.T."/>
            <person name="Saber N."/>
            <person name="Kharbatia N.M."/>
            <person name="Rupper R.R."/>
            <person name="Sharp A.R."/>
            <person name="Dally N."/>
            <person name="Boughton B.A."/>
            <person name="Woo Y.H."/>
            <person name="Gao G."/>
            <person name="Schijlen E.G.W.M."/>
            <person name="Guo X."/>
            <person name="Momin A.A."/>
            <person name="Negrao S."/>
            <person name="Al-Babili S."/>
            <person name="Gehring C."/>
            <person name="Roessner U."/>
            <person name="Jung C."/>
            <person name="Murphy K."/>
            <person name="Arold S.T."/>
            <person name="Gojobori T."/>
            <person name="van der Linden C.G."/>
            <person name="van Loo E.N."/>
            <person name="Jellen E.N."/>
            <person name="Maughan P.J."/>
            <person name="Tester M."/>
        </authorList>
    </citation>
    <scope>NUCLEOTIDE SEQUENCE [LARGE SCALE GENOMIC DNA]</scope>
    <source>
        <strain evidence="3">cv. PI 614886</strain>
    </source>
</reference>
<keyword evidence="4" id="KW-1185">Reference proteome</keyword>
<evidence type="ECO:0000313" key="3">
    <source>
        <dbReference type="EnsemblPlants" id="AUR62039509-RA:cds"/>
    </source>
</evidence>
<keyword evidence="1" id="KW-0813">Transport</keyword>
<evidence type="ECO:0000256" key="1">
    <source>
        <dbReference type="ARBA" id="ARBA00022927"/>
    </source>
</evidence>
<organism evidence="3 4">
    <name type="scientific">Chenopodium quinoa</name>
    <name type="common">Quinoa</name>
    <dbReference type="NCBI Taxonomy" id="63459"/>
    <lineage>
        <taxon>Eukaryota</taxon>
        <taxon>Viridiplantae</taxon>
        <taxon>Streptophyta</taxon>
        <taxon>Embryophyta</taxon>
        <taxon>Tracheophyta</taxon>
        <taxon>Spermatophyta</taxon>
        <taxon>Magnoliopsida</taxon>
        <taxon>eudicotyledons</taxon>
        <taxon>Gunneridae</taxon>
        <taxon>Pentapetalae</taxon>
        <taxon>Caryophyllales</taxon>
        <taxon>Chenopodiaceae</taxon>
        <taxon>Chenopodioideae</taxon>
        <taxon>Atripliceae</taxon>
        <taxon>Chenopodium</taxon>
    </lineage>
</organism>
<name>A0A803N2V3_CHEQI</name>
<evidence type="ECO:0000313" key="4">
    <source>
        <dbReference type="Proteomes" id="UP000596660"/>
    </source>
</evidence>
<dbReference type="InterPro" id="IPR010989">
    <property type="entry name" value="SNARE"/>
</dbReference>
<proteinExistence type="predicted"/>
<sequence length="240" mass="26026">MLNATSPTGVTCAFASLSVVSTGCFRAAKVKEVKNLFHSSGKKTGGNERSESKASSSGVLGQPLPLPSPSNSSAEDYSKSGGVLFSIEFFSTPSLSYGFLPLKIGEKEVNTLLRKLAVRESQPLLQQQNQQQQQMVPLQETCMQSRAESLQNVDSTIHELNNIFTPLATMWSAVSPAVSLGQAKEFSHCQSQMKHQTDELNRSAVEVTVTLVHESSDAPNKTEVVRPPALTLDERKSNRS</sequence>
<protein>
    <submittedName>
        <fullName evidence="3">Uncharacterized protein</fullName>
    </submittedName>
</protein>
<dbReference type="Gene3D" id="1.20.58.70">
    <property type="match status" value="1"/>
</dbReference>
<feature type="region of interest" description="Disordered" evidence="2">
    <location>
        <begin position="38"/>
        <end position="74"/>
    </location>
</feature>
<dbReference type="GO" id="GO:0015031">
    <property type="term" value="P:protein transport"/>
    <property type="evidence" value="ECO:0007669"/>
    <property type="project" value="UniProtKB-KW"/>
</dbReference>
<dbReference type="GO" id="GO:0016020">
    <property type="term" value="C:membrane"/>
    <property type="evidence" value="ECO:0007669"/>
    <property type="project" value="InterPro"/>
</dbReference>
<dbReference type="SUPFAM" id="SSF47661">
    <property type="entry name" value="t-snare proteins"/>
    <property type="match status" value="1"/>
</dbReference>
<dbReference type="Proteomes" id="UP000596660">
    <property type="component" value="Unplaced"/>
</dbReference>
<dbReference type="Gramene" id="AUR62039509-RA">
    <property type="protein sequence ID" value="AUR62039509-RA:cds"/>
    <property type="gene ID" value="AUR62039509"/>
</dbReference>
<reference evidence="3" key="2">
    <citation type="submission" date="2021-03" db="UniProtKB">
        <authorList>
            <consortium name="EnsemblPlants"/>
        </authorList>
    </citation>
    <scope>IDENTIFICATION</scope>
</reference>
<dbReference type="AlphaFoldDB" id="A0A803N2V3"/>
<evidence type="ECO:0000256" key="2">
    <source>
        <dbReference type="SAM" id="MobiDB-lite"/>
    </source>
</evidence>
<feature type="region of interest" description="Disordered" evidence="2">
    <location>
        <begin position="213"/>
        <end position="240"/>
    </location>
</feature>
<keyword evidence="1" id="KW-0653">Protein transport</keyword>
<accession>A0A803N2V3</accession>
<dbReference type="GO" id="GO:0016192">
    <property type="term" value="P:vesicle-mediated transport"/>
    <property type="evidence" value="ECO:0007669"/>
    <property type="project" value="InterPro"/>
</dbReference>